<name>A0ABY3YQS7_9FLAO</name>
<dbReference type="EMBL" id="CP094326">
    <property type="protein sequence ID" value="UNZ00200.1"/>
    <property type="molecule type" value="Genomic_DNA"/>
</dbReference>
<proteinExistence type="predicted"/>
<keyword evidence="2" id="KW-1185">Reference proteome</keyword>
<dbReference type="RefSeq" id="WP_242938567.1">
    <property type="nucleotide sequence ID" value="NZ_CP094326.1"/>
</dbReference>
<gene>
    <name evidence="1" type="ORF">MQE36_07610</name>
</gene>
<sequence>MNVLNIQSDLTSITAIGETLSGLLDNEFGSYEKMHRLAKEKHKSQKIHLAFGSMKGDVFVPFSAHNELQDSISGVLKRMPERYRTSIDVNTWSEIVFFEKACGEPALKSIVRKWINRISSYNYGVYSPTMQLPDKTPVGFWVAFFYMLNNEEDVEVYINYLNSLRVKNEFKRKWGANDKISGFLYYPSIVLLGYVYEKIGWNTNTLKLLGAQISNYAYVGIPDLFYDLFDTCNPATYLKDQKNREYFTAHYIKEQKAVYYDQGKVGGDDIVEKIFPMIIGSEWCGNVSEHTLRQLGV</sequence>
<evidence type="ECO:0000313" key="1">
    <source>
        <dbReference type="EMBL" id="UNZ00200.1"/>
    </source>
</evidence>
<evidence type="ECO:0000313" key="2">
    <source>
        <dbReference type="Proteomes" id="UP000829476"/>
    </source>
</evidence>
<reference evidence="1 2" key="1">
    <citation type="journal article" date="2018" name="Int. J. Syst. Evol. Microbiol.">
        <title>Zhouia spongiae sp. nov., isolated from a marine sponge.</title>
        <authorList>
            <person name="Zhuang L."/>
            <person name="Lin B."/>
            <person name="Qin F."/>
            <person name="Luo L."/>
        </authorList>
    </citation>
    <scope>NUCLEOTIDE SEQUENCE [LARGE SCALE GENOMIC DNA]</scope>
    <source>
        <strain evidence="1 2">HN-Y44</strain>
    </source>
</reference>
<protein>
    <submittedName>
        <fullName evidence="1">Uncharacterized protein</fullName>
    </submittedName>
</protein>
<accession>A0ABY3YQS7</accession>
<organism evidence="1 2">
    <name type="scientific">Zhouia spongiae</name>
    <dbReference type="NCBI Taxonomy" id="2202721"/>
    <lineage>
        <taxon>Bacteria</taxon>
        <taxon>Pseudomonadati</taxon>
        <taxon>Bacteroidota</taxon>
        <taxon>Flavobacteriia</taxon>
        <taxon>Flavobacteriales</taxon>
        <taxon>Flavobacteriaceae</taxon>
        <taxon>Zhouia</taxon>
    </lineage>
</organism>
<dbReference type="Proteomes" id="UP000829476">
    <property type="component" value="Chromosome"/>
</dbReference>